<protein>
    <submittedName>
        <fullName evidence="1">Uncharacterized protein</fullName>
    </submittedName>
</protein>
<accession>A0A8J4XSQ5</accession>
<comment type="caution">
    <text evidence="1">The sequence shown here is derived from an EMBL/GenBank/DDBJ whole genome shotgun (WGS) entry which is preliminary data.</text>
</comment>
<dbReference type="OrthoDB" id="6753017at2759"/>
<keyword evidence="2" id="KW-1185">Reference proteome</keyword>
<gene>
    <name evidence="1" type="ORF">GWK47_015044</name>
</gene>
<reference evidence="1" key="1">
    <citation type="submission" date="2020-07" db="EMBL/GenBank/DDBJ databases">
        <title>The High-quality genome of the commercially important snow crab, Chionoecetes opilio.</title>
        <authorList>
            <person name="Jeong J.-H."/>
            <person name="Ryu S."/>
        </authorList>
    </citation>
    <scope>NUCLEOTIDE SEQUENCE</scope>
    <source>
        <strain evidence="1">MADBK_172401_WGS</strain>
        <tissue evidence="1">Digestive gland</tissue>
    </source>
</reference>
<dbReference type="AlphaFoldDB" id="A0A8J4XSQ5"/>
<sequence length="228" mass="25936">MEEKQRTRWLLAMPACADINESMQELTGATYSTSDQHKDLFVARKERDHKDTYEIFQYLNDYNPFVSEEGALHSVATGVTASASCNPHEARKVGEAILDKMMGQNAFDFVFRRKEQIERMGLKQLVVDGEKLKIDPQLLFQRLLILANNSDYSLDDLLKYELSAQPTALFDKHGLLRQANKPQLADALPSTSSNEGQQTRDSKPVYNVLDGCSLLHRFPWKGVKRLTL</sequence>
<name>A0A8J4XSQ5_CHIOP</name>
<dbReference type="EMBL" id="JACEEZ010020930">
    <property type="protein sequence ID" value="KAG0713963.1"/>
    <property type="molecule type" value="Genomic_DNA"/>
</dbReference>
<evidence type="ECO:0000313" key="1">
    <source>
        <dbReference type="EMBL" id="KAG0713963.1"/>
    </source>
</evidence>
<evidence type="ECO:0000313" key="2">
    <source>
        <dbReference type="Proteomes" id="UP000770661"/>
    </source>
</evidence>
<proteinExistence type="predicted"/>
<dbReference type="Proteomes" id="UP000770661">
    <property type="component" value="Unassembled WGS sequence"/>
</dbReference>
<organism evidence="1 2">
    <name type="scientific">Chionoecetes opilio</name>
    <name type="common">Atlantic snow crab</name>
    <name type="synonym">Cancer opilio</name>
    <dbReference type="NCBI Taxonomy" id="41210"/>
    <lineage>
        <taxon>Eukaryota</taxon>
        <taxon>Metazoa</taxon>
        <taxon>Ecdysozoa</taxon>
        <taxon>Arthropoda</taxon>
        <taxon>Crustacea</taxon>
        <taxon>Multicrustacea</taxon>
        <taxon>Malacostraca</taxon>
        <taxon>Eumalacostraca</taxon>
        <taxon>Eucarida</taxon>
        <taxon>Decapoda</taxon>
        <taxon>Pleocyemata</taxon>
        <taxon>Brachyura</taxon>
        <taxon>Eubrachyura</taxon>
        <taxon>Majoidea</taxon>
        <taxon>Majidae</taxon>
        <taxon>Chionoecetes</taxon>
    </lineage>
</organism>